<gene>
    <name evidence="1" type="ORF">CAY53_05505</name>
</gene>
<evidence type="ECO:0000313" key="1">
    <source>
        <dbReference type="EMBL" id="AVD72251.1"/>
    </source>
</evidence>
<evidence type="ECO:0008006" key="3">
    <source>
        <dbReference type="Google" id="ProtNLM"/>
    </source>
</evidence>
<accession>A0A2L1GRE5</accession>
<dbReference type="InterPro" id="IPR010181">
    <property type="entry name" value="CGCAxxGCC_motif"/>
</dbReference>
<dbReference type="NCBIfam" id="TIGR01909">
    <property type="entry name" value="C_GCAxxG_C_C"/>
    <property type="match status" value="1"/>
</dbReference>
<protein>
    <recommendedName>
        <fullName evidence="3">C_GCAxxG_C_C family protein</fullName>
    </recommendedName>
</protein>
<keyword evidence="2" id="KW-1185">Reference proteome</keyword>
<dbReference type="InterPro" id="IPR036280">
    <property type="entry name" value="Multihaem_cyt_sf"/>
</dbReference>
<dbReference type="AlphaFoldDB" id="A0A2L1GRE5"/>
<name>A0A2L1GRE5_9BACT</name>
<reference evidence="1 2" key="1">
    <citation type="journal article" date="2018" name="MBio">
        <title>Insights into the evolution of host association through the isolation and characterization of a novel human periodontal pathobiont, Desulfobulbus oralis.</title>
        <authorList>
            <person name="Cross K.L."/>
            <person name="Chirania P."/>
            <person name="Xiong W."/>
            <person name="Beall C.J."/>
            <person name="Elkins J.G."/>
            <person name="Giannone R.J."/>
            <person name="Griffen A.L."/>
            <person name="Guss A.M."/>
            <person name="Hettich R.L."/>
            <person name="Joshi S.S."/>
            <person name="Mokrzan E.M."/>
            <person name="Martin R.K."/>
            <person name="Zhulin I.B."/>
            <person name="Leys E.J."/>
            <person name="Podar M."/>
        </authorList>
    </citation>
    <scope>NUCLEOTIDE SEQUENCE [LARGE SCALE GENOMIC DNA]</scope>
    <source>
        <strain evidence="1 2">ORNL</strain>
    </source>
</reference>
<dbReference type="KEGG" id="deo:CAY53_05505"/>
<proteinExistence type="predicted"/>
<dbReference type="Proteomes" id="UP000239867">
    <property type="component" value="Chromosome"/>
</dbReference>
<evidence type="ECO:0000313" key="2">
    <source>
        <dbReference type="Proteomes" id="UP000239867"/>
    </source>
</evidence>
<organism evidence="1 2">
    <name type="scientific">Desulfobulbus oralis</name>
    <dbReference type="NCBI Taxonomy" id="1986146"/>
    <lineage>
        <taxon>Bacteria</taxon>
        <taxon>Pseudomonadati</taxon>
        <taxon>Thermodesulfobacteriota</taxon>
        <taxon>Desulfobulbia</taxon>
        <taxon>Desulfobulbales</taxon>
        <taxon>Desulfobulbaceae</taxon>
        <taxon>Desulfobulbus</taxon>
    </lineage>
</organism>
<sequence>MAEDFTELVRKKAEKHYRQGRFFCGESVLRGIVDVSGQKERRALVALASGFGTGMGEAGCACGAVVGGIMALGLFFGRTMPGDPKVNACMALARELHDQFRAKHRSVCCRVLNRGVVHDSPEQQENCAQRTADAAGIAAAIIARELKRQARDAEKKAGP</sequence>
<dbReference type="SUPFAM" id="SSF48695">
    <property type="entry name" value="Multiheme cytochromes"/>
    <property type="match status" value="1"/>
</dbReference>
<dbReference type="EMBL" id="CP021255">
    <property type="protein sequence ID" value="AVD72251.1"/>
    <property type="molecule type" value="Genomic_DNA"/>
</dbReference>
<dbReference type="Pfam" id="PF09719">
    <property type="entry name" value="C_GCAxxG_C_C"/>
    <property type="match status" value="1"/>
</dbReference>